<gene>
    <name evidence="5" type="ORF">A2751_01410</name>
</gene>
<dbReference type="Gene3D" id="3.40.50.150">
    <property type="entry name" value="Vaccinia Virus protein VP39"/>
    <property type="match status" value="1"/>
</dbReference>
<evidence type="ECO:0000256" key="3">
    <source>
        <dbReference type="ARBA" id="ARBA00022691"/>
    </source>
</evidence>
<evidence type="ECO:0000259" key="4">
    <source>
        <dbReference type="Pfam" id="PF13649"/>
    </source>
</evidence>
<evidence type="ECO:0000313" key="5">
    <source>
        <dbReference type="EMBL" id="OGE78833.1"/>
    </source>
</evidence>
<dbReference type="InterPro" id="IPR029063">
    <property type="entry name" value="SAM-dependent_MTases_sf"/>
</dbReference>
<dbReference type="GO" id="GO:0032259">
    <property type="term" value="P:methylation"/>
    <property type="evidence" value="ECO:0007669"/>
    <property type="project" value="UniProtKB-KW"/>
</dbReference>
<dbReference type="PANTHER" id="PTHR43464:SF19">
    <property type="entry name" value="UBIQUINONE BIOSYNTHESIS O-METHYLTRANSFERASE, MITOCHONDRIAL"/>
    <property type="match status" value="1"/>
</dbReference>
<comment type="caution">
    <text evidence="5">The sequence shown here is derived from an EMBL/GenBank/DDBJ whole genome shotgun (WGS) entry which is preliminary data.</text>
</comment>
<keyword evidence="1" id="KW-0489">Methyltransferase</keyword>
<organism evidence="5 6">
    <name type="scientific">Candidatus Doudnabacteria bacterium RIFCSPHIGHO2_01_FULL_46_14</name>
    <dbReference type="NCBI Taxonomy" id="1817824"/>
    <lineage>
        <taxon>Bacteria</taxon>
        <taxon>Candidatus Doudnaibacteriota</taxon>
    </lineage>
</organism>
<accession>A0A1F5NMN9</accession>
<dbReference type="EMBL" id="MFEK01000013">
    <property type="protein sequence ID" value="OGE78833.1"/>
    <property type="molecule type" value="Genomic_DNA"/>
</dbReference>
<dbReference type="Pfam" id="PF13649">
    <property type="entry name" value="Methyltransf_25"/>
    <property type="match status" value="1"/>
</dbReference>
<keyword evidence="3" id="KW-0949">S-adenosyl-L-methionine</keyword>
<dbReference type="PANTHER" id="PTHR43464">
    <property type="entry name" value="METHYLTRANSFERASE"/>
    <property type="match status" value="1"/>
</dbReference>
<proteinExistence type="predicted"/>
<dbReference type="Proteomes" id="UP000176864">
    <property type="component" value="Unassembled WGS sequence"/>
</dbReference>
<evidence type="ECO:0000256" key="1">
    <source>
        <dbReference type="ARBA" id="ARBA00022603"/>
    </source>
</evidence>
<reference evidence="5 6" key="1">
    <citation type="journal article" date="2016" name="Nat. Commun.">
        <title>Thousands of microbial genomes shed light on interconnected biogeochemical processes in an aquifer system.</title>
        <authorList>
            <person name="Anantharaman K."/>
            <person name="Brown C.T."/>
            <person name="Hug L.A."/>
            <person name="Sharon I."/>
            <person name="Castelle C.J."/>
            <person name="Probst A.J."/>
            <person name="Thomas B.C."/>
            <person name="Singh A."/>
            <person name="Wilkins M.J."/>
            <person name="Karaoz U."/>
            <person name="Brodie E.L."/>
            <person name="Williams K.H."/>
            <person name="Hubbard S.S."/>
            <person name="Banfield J.F."/>
        </authorList>
    </citation>
    <scope>NUCLEOTIDE SEQUENCE [LARGE SCALE GENOMIC DNA]</scope>
</reference>
<feature type="domain" description="Methyltransferase" evidence="4">
    <location>
        <begin position="51"/>
        <end position="143"/>
    </location>
</feature>
<dbReference type="GO" id="GO:0008168">
    <property type="term" value="F:methyltransferase activity"/>
    <property type="evidence" value="ECO:0007669"/>
    <property type="project" value="UniProtKB-KW"/>
</dbReference>
<sequence length="237" mass="27548">MNTKATTKNYHDQIKEHWDEQGKVGWKKDEGIDPFFNQFYSEYKQQLGHEVLDVGCGNGRYMVPFVRDGFSVTGLDISQGMLNSAERALTEQNLKARYVIGNSVSLPFENQSFDFVMSIGTIHHNTMDDIKKSFSEIERVLKPKKYFLFMGRSVSDKEFEREVIEDYRDLGLGFTAIDKTGWKKGLVQHYFNGKELQQLGEQNGFEVIIEPHEQIRVTKKGQDEIQTSRIWIVYRKV</sequence>
<dbReference type="InterPro" id="IPR041698">
    <property type="entry name" value="Methyltransf_25"/>
</dbReference>
<dbReference type="SUPFAM" id="SSF53335">
    <property type="entry name" value="S-adenosyl-L-methionine-dependent methyltransferases"/>
    <property type="match status" value="1"/>
</dbReference>
<dbReference type="AlphaFoldDB" id="A0A1F5NMN9"/>
<dbReference type="CDD" id="cd02440">
    <property type="entry name" value="AdoMet_MTases"/>
    <property type="match status" value="1"/>
</dbReference>
<keyword evidence="2" id="KW-0808">Transferase</keyword>
<protein>
    <recommendedName>
        <fullName evidence="4">Methyltransferase domain-containing protein</fullName>
    </recommendedName>
</protein>
<name>A0A1F5NMN9_9BACT</name>
<evidence type="ECO:0000256" key="2">
    <source>
        <dbReference type="ARBA" id="ARBA00022679"/>
    </source>
</evidence>
<dbReference type="STRING" id="1817824.A2751_01410"/>
<evidence type="ECO:0000313" key="6">
    <source>
        <dbReference type="Proteomes" id="UP000176864"/>
    </source>
</evidence>